<accession>A0A3S3QRT2</accession>
<comment type="caution">
    <text evidence="2">The sequence shown here is derived from an EMBL/GenBank/DDBJ whole genome shotgun (WGS) entry which is preliminary data.</text>
</comment>
<dbReference type="Proteomes" id="UP000283530">
    <property type="component" value="Unassembled WGS sequence"/>
</dbReference>
<name>A0A3S3QRT2_9MAGN</name>
<evidence type="ECO:0000256" key="1">
    <source>
        <dbReference type="SAM" id="MobiDB-lite"/>
    </source>
</evidence>
<dbReference type="EMBL" id="QPKB01000007">
    <property type="protein sequence ID" value="RWR88607.1"/>
    <property type="molecule type" value="Genomic_DNA"/>
</dbReference>
<dbReference type="OrthoDB" id="904370at2759"/>
<dbReference type="AlphaFoldDB" id="A0A3S3QRT2"/>
<keyword evidence="3" id="KW-1185">Reference proteome</keyword>
<dbReference type="Pfam" id="PF14223">
    <property type="entry name" value="Retrotran_gag_2"/>
    <property type="match status" value="1"/>
</dbReference>
<reference evidence="2 3" key="1">
    <citation type="journal article" date="2019" name="Nat. Plants">
        <title>Stout camphor tree genome fills gaps in understanding of flowering plant genome evolution.</title>
        <authorList>
            <person name="Chaw S.M."/>
            <person name="Liu Y.C."/>
            <person name="Wu Y.W."/>
            <person name="Wang H.Y."/>
            <person name="Lin C.I."/>
            <person name="Wu C.S."/>
            <person name="Ke H.M."/>
            <person name="Chang L.Y."/>
            <person name="Hsu C.Y."/>
            <person name="Yang H.T."/>
            <person name="Sudianto E."/>
            <person name="Hsu M.H."/>
            <person name="Wu K.P."/>
            <person name="Wang L.N."/>
            <person name="Leebens-Mack J.H."/>
            <person name="Tsai I.J."/>
        </authorList>
    </citation>
    <scope>NUCLEOTIDE SEQUENCE [LARGE SCALE GENOMIC DNA]</scope>
    <source>
        <strain evidence="3">cv. Chaw 1501</strain>
        <tissue evidence="2">Young leaves</tissue>
    </source>
</reference>
<evidence type="ECO:0000313" key="2">
    <source>
        <dbReference type="EMBL" id="RWR88607.1"/>
    </source>
</evidence>
<protein>
    <submittedName>
        <fullName evidence="2">Putative Polyprotein</fullName>
    </submittedName>
</protein>
<organism evidence="2 3">
    <name type="scientific">Cinnamomum micranthum f. kanehirae</name>
    <dbReference type="NCBI Taxonomy" id="337451"/>
    <lineage>
        <taxon>Eukaryota</taxon>
        <taxon>Viridiplantae</taxon>
        <taxon>Streptophyta</taxon>
        <taxon>Embryophyta</taxon>
        <taxon>Tracheophyta</taxon>
        <taxon>Spermatophyta</taxon>
        <taxon>Magnoliopsida</taxon>
        <taxon>Magnoliidae</taxon>
        <taxon>Laurales</taxon>
        <taxon>Lauraceae</taxon>
        <taxon>Cinnamomum</taxon>
    </lineage>
</organism>
<evidence type="ECO:0000313" key="3">
    <source>
        <dbReference type="Proteomes" id="UP000283530"/>
    </source>
</evidence>
<gene>
    <name evidence="2" type="ORF">CKAN_01763100</name>
</gene>
<proteinExistence type="predicted"/>
<feature type="region of interest" description="Disordered" evidence="1">
    <location>
        <begin position="85"/>
        <end position="129"/>
    </location>
</feature>
<sequence>MAESTPVQDHMLKMMDLLNELDVLAATIDSESQIDIILESLPDSFNNFKFTRSTGQGARSTGDTGFGPSWMTCCTAGMTAPAVHAVDRPGARSTGDTGSGAGGYPLEEECQEEAVGPTLAREWQPDDVM</sequence>